<evidence type="ECO:0000256" key="1">
    <source>
        <dbReference type="ARBA" id="ARBA00007465"/>
    </source>
</evidence>
<evidence type="ECO:0000256" key="6">
    <source>
        <dbReference type="ARBA" id="ARBA00035254"/>
    </source>
</evidence>
<evidence type="ECO:0000313" key="11">
    <source>
        <dbReference type="EMBL" id="QAA76460.1"/>
    </source>
</evidence>
<dbReference type="NCBIfam" id="TIGR01017">
    <property type="entry name" value="rpsD_bact"/>
    <property type="match status" value="1"/>
</dbReference>
<dbReference type="PANTHER" id="PTHR11831:SF4">
    <property type="entry name" value="SMALL RIBOSOMAL SUBUNIT PROTEIN US4M"/>
    <property type="match status" value="1"/>
</dbReference>
<evidence type="ECO:0000256" key="8">
    <source>
        <dbReference type="RuleBase" id="RU003699"/>
    </source>
</evidence>
<dbReference type="InterPro" id="IPR022801">
    <property type="entry name" value="Ribosomal_uS4"/>
</dbReference>
<dbReference type="AlphaFoldDB" id="A0A410FU64"/>
<feature type="domain" description="Small ribosomal subunit protein uS4 N-terminal" evidence="10">
    <location>
        <begin position="3"/>
        <end position="97"/>
    </location>
</feature>
<dbReference type="Gene3D" id="1.10.1050.10">
    <property type="entry name" value="Ribosomal Protein S4 Delta 41, Chain A, domain 1"/>
    <property type="match status" value="1"/>
</dbReference>
<evidence type="ECO:0000256" key="7">
    <source>
        <dbReference type="HAMAP-Rule" id="MF_01306"/>
    </source>
</evidence>
<dbReference type="GO" id="GO:0019843">
    <property type="term" value="F:rRNA binding"/>
    <property type="evidence" value="ECO:0007669"/>
    <property type="project" value="UniProtKB-UniRule"/>
</dbReference>
<dbReference type="KEGG" id="bih:BIP78_0694"/>
<evidence type="ECO:0000259" key="9">
    <source>
        <dbReference type="SMART" id="SM00363"/>
    </source>
</evidence>
<dbReference type="FunFam" id="3.10.290.10:FF:000001">
    <property type="entry name" value="30S ribosomal protein S4"/>
    <property type="match status" value="1"/>
</dbReference>
<dbReference type="PANTHER" id="PTHR11831">
    <property type="entry name" value="30S 40S RIBOSOMAL PROTEIN"/>
    <property type="match status" value="1"/>
</dbReference>
<dbReference type="GO" id="GO:0015935">
    <property type="term" value="C:small ribosomal subunit"/>
    <property type="evidence" value="ECO:0007669"/>
    <property type="project" value="InterPro"/>
</dbReference>
<dbReference type="SMART" id="SM00363">
    <property type="entry name" value="S4"/>
    <property type="match status" value="1"/>
</dbReference>
<keyword evidence="4 7" id="KW-0689">Ribosomal protein</keyword>
<gene>
    <name evidence="7" type="primary">rpsD</name>
    <name evidence="11" type="ORF">BIP78_0694</name>
</gene>
<dbReference type="InterPro" id="IPR036986">
    <property type="entry name" value="S4_RNA-bd_sf"/>
</dbReference>
<dbReference type="PROSITE" id="PS00632">
    <property type="entry name" value="RIBOSOMAL_S4"/>
    <property type="match status" value="1"/>
</dbReference>
<evidence type="ECO:0000259" key="10">
    <source>
        <dbReference type="SMART" id="SM01390"/>
    </source>
</evidence>
<dbReference type="PROSITE" id="PS50889">
    <property type="entry name" value="S4"/>
    <property type="match status" value="1"/>
</dbReference>
<evidence type="ECO:0000313" key="12">
    <source>
        <dbReference type="Proteomes" id="UP000287233"/>
    </source>
</evidence>
<dbReference type="InterPro" id="IPR001912">
    <property type="entry name" value="Ribosomal_uS4_N"/>
</dbReference>
<comment type="function">
    <text evidence="7">One of the primary rRNA binding proteins, it binds directly to 16S rRNA where it nucleates assembly of the body of the 30S subunit.</text>
</comment>
<dbReference type="InterPro" id="IPR002942">
    <property type="entry name" value="S4_RNA-bd"/>
</dbReference>
<proteinExistence type="inferred from homology"/>
<dbReference type="GO" id="GO:0006412">
    <property type="term" value="P:translation"/>
    <property type="evidence" value="ECO:0007669"/>
    <property type="project" value="UniProtKB-UniRule"/>
</dbReference>
<sequence>MGRYAGPKCRACRREGVKLFLRGDRCYSAQCPVSKRPQVPGQHSRFRRRATPYAIRIREKQKLKRIYGVREAQFRRYVEAGKKWKGVTGEAILKQLERRLDNVVYRAGFAHSRNQARQIVGHGHILVNGRPANIASHLLSEGDIVEVKPQSRDKLRPQIKEAAERRPVPSWVTRDLEGLRIQVAAEPNVEEIEQSVKMNLIVEFYSR</sequence>
<dbReference type="Proteomes" id="UP000287233">
    <property type="component" value="Chromosome"/>
</dbReference>
<dbReference type="Pfam" id="PF00163">
    <property type="entry name" value="Ribosomal_S4"/>
    <property type="match status" value="1"/>
</dbReference>
<comment type="similarity">
    <text evidence="1 7 8">Belongs to the universal ribosomal protein uS4 family.</text>
</comment>
<evidence type="ECO:0000256" key="3">
    <source>
        <dbReference type="ARBA" id="ARBA00022884"/>
    </source>
</evidence>
<keyword evidence="3 7" id="KW-0694">RNA-binding</keyword>
<dbReference type="NCBIfam" id="NF003717">
    <property type="entry name" value="PRK05327.1"/>
    <property type="match status" value="1"/>
</dbReference>
<protein>
    <recommendedName>
        <fullName evidence="6 7">Small ribosomal subunit protein uS4</fullName>
    </recommendedName>
</protein>
<dbReference type="InterPro" id="IPR018079">
    <property type="entry name" value="Ribosomal_uS4_CS"/>
</dbReference>
<feature type="domain" description="RNA-binding S4" evidence="9">
    <location>
        <begin position="98"/>
        <end position="164"/>
    </location>
</feature>
<keyword evidence="2 7" id="KW-0699">rRNA-binding</keyword>
<dbReference type="InterPro" id="IPR005709">
    <property type="entry name" value="Ribosomal_uS4_bac-type"/>
</dbReference>
<reference evidence="12" key="1">
    <citation type="submission" date="2018-12" db="EMBL/GenBank/DDBJ databases">
        <title>Complete genome sequence of an uncultured bacterium of the candidate phylum Bipolaricaulota.</title>
        <authorList>
            <person name="Kadnikov V.V."/>
            <person name="Mardanov A.V."/>
            <person name="Beletsky A.V."/>
            <person name="Frank Y.A."/>
            <person name="Karnachuk O.V."/>
            <person name="Ravin N.V."/>
        </authorList>
    </citation>
    <scope>NUCLEOTIDE SEQUENCE [LARGE SCALE GENOMIC DNA]</scope>
</reference>
<evidence type="ECO:0000256" key="5">
    <source>
        <dbReference type="ARBA" id="ARBA00023274"/>
    </source>
</evidence>
<dbReference type="EMBL" id="CP034928">
    <property type="protein sequence ID" value="QAA76460.1"/>
    <property type="molecule type" value="Genomic_DNA"/>
</dbReference>
<dbReference type="CDD" id="cd00165">
    <property type="entry name" value="S4"/>
    <property type="match status" value="1"/>
</dbReference>
<dbReference type="GO" id="GO:0042274">
    <property type="term" value="P:ribosomal small subunit biogenesis"/>
    <property type="evidence" value="ECO:0007669"/>
    <property type="project" value="TreeGrafter"/>
</dbReference>
<organism evidence="11 12">
    <name type="scientific">Bipolaricaulis sibiricus</name>
    <dbReference type="NCBI Taxonomy" id="2501609"/>
    <lineage>
        <taxon>Bacteria</taxon>
        <taxon>Candidatus Bipolaricaulota</taxon>
        <taxon>Candidatus Bipolaricaulia</taxon>
        <taxon>Candidatus Bipolaricaulales</taxon>
        <taxon>Candidatus Bipolaricaulaceae</taxon>
        <taxon>Candidatus Bipolaricaulis</taxon>
    </lineage>
</organism>
<evidence type="ECO:0000256" key="2">
    <source>
        <dbReference type="ARBA" id="ARBA00022730"/>
    </source>
</evidence>
<dbReference type="HAMAP" id="MF_01306_B">
    <property type="entry name" value="Ribosomal_uS4_B"/>
    <property type="match status" value="1"/>
</dbReference>
<name>A0A410FU64_BIPS1</name>
<keyword evidence="5 7" id="KW-0687">Ribonucleoprotein</keyword>
<dbReference type="Pfam" id="PF01479">
    <property type="entry name" value="S4"/>
    <property type="match status" value="1"/>
</dbReference>
<dbReference type="SUPFAM" id="SSF55174">
    <property type="entry name" value="Alpha-L RNA-binding motif"/>
    <property type="match status" value="1"/>
</dbReference>
<evidence type="ECO:0000256" key="4">
    <source>
        <dbReference type="ARBA" id="ARBA00022980"/>
    </source>
</evidence>
<dbReference type="Gene3D" id="3.10.290.10">
    <property type="entry name" value="RNA-binding S4 domain"/>
    <property type="match status" value="1"/>
</dbReference>
<dbReference type="GO" id="GO:0003735">
    <property type="term" value="F:structural constituent of ribosome"/>
    <property type="evidence" value="ECO:0007669"/>
    <property type="project" value="InterPro"/>
</dbReference>
<accession>A0A410FU64</accession>
<dbReference type="SMART" id="SM01390">
    <property type="entry name" value="Ribosomal_S4"/>
    <property type="match status" value="1"/>
</dbReference>
<comment type="subunit">
    <text evidence="7">Part of the 30S ribosomal subunit. Contacts protein S5. The interaction surface between S4 and S5 is involved in control of translational fidelity.</text>
</comment>
<comment type="function">
    <text evidence="7">With S5 and S12 plays an important role in translational accuracy.</text>
</comment>